<name>T0L558_KINKI</name>
<sequence>MYQLAKQGGYQFSEHQTQTPYSSEEKAARDAERAKREAEARSQKEQADKENLQKAQYFYEKNPAADGSHPYLQKKGIEKPEGLKHYKAENTHILFIPVFDKNEQLQGVQRIFNDGNKGIVGKVAGGSFTIGDINQATTKGVILAEGYATAYALHKQTDMPVVVGFNSHNIVTVARDLKEKLPEGTKLLVAADNDVHLKVNEGVKGANLAAMAYGDNATVVLPPEYPAHIWQEATKDGKTPTDFDDAQRWLGGEAVKKYLDEAREKMGLTSPINEQAQPEKPTSRTYDEEMAEAIRIEKELRQERAEFNQAQKNEQQPEIHSYSAVENSIESNAQQETKTHQTEITDTPPQMSRRRMGCSNGSLFRAFKRTRKL</sequence>
<comment type="caution">
    <text evidence="4">The sequence shown here is derived from an EMBL/GenBank/DDBJ whole genome shotgun (WGS) entry which is preliminary data.</text>
</comment>
<evidence type="ECO:0000256" key="2">
    <source>
        <dbReference type="SAM" id="MobiDB-lite"/>
    </source>
</evidence>
<dbReference type="EMBL" id="AMPT01000003">
    <property type="protein sequence ID" value="EQB59639.1"/>
    <property type="molecule type" value="Genomic_DNA"/>
</dbReference>
<dbReference type="CDD" id="cd00188">
    <property type="entry name" value="TOPRIM"/>
    <property type="match status" value="1"/>
</dbReference>
<proteinExistence type="predicted"/>
<geneLocation type="plasmid" evidence="4">
    <name>unnamed</name>
</geneLocation>
<feature type="compositionally biased region" description="Basic and acidic residues" evidence="2">
    <location>
        <begin position="23"/>
        <end position="50"/>
    </location>
</feature>
<accession>T0L558</accession>
<dbReference type="InterPro" id="IPR006171">
    <property type="entry name" value="TOPRIM_dom"/>
</dbReference>
<organism evidence="4">
    <name type="scientific">Kingella kingae KKC2005004457</name>
    <dbReference type="NCBI Taxonomy" id="1229911"/>
    <lineage>
        <taxon>Bacteria</taxon>
        <taxon>Pseudomonadati</taxon>
        <taxon>Pseudomonadota</taxon>
        <taxon>Betaproteobacteria</taxon>
        <taxon>Neisseriales</taxon>
        <taxon>Neisseriaceae</taxon>
        <taxon>Kingella</taxon>
    </lineage>
</organism>
<keyword evidence="4" id="KW-0614">Plasmid</keyword>
<feature type="coiled-coil region" evidence="1">
    <location>
        <begin position="286"/>
        <end position="313"/>
    </location>
</feature>
<gene>
    <name evidence="4" type="ORF">C297_p00100</name>
</gene>
<dbReference type="Pfam" id="PF13362">
    <property type="entry name" value="Toprim_3"/>
    <property type="match status" value="1"/>
</dbReference>
<reference evidence="4" key="1">
    <citation type="journal article" date="2013" name="Antimicrob. Agents Chemother.">
        <title>Characterization of TEM-1 beta-lactamase producing Kingella kingae clinical isolates.</title>
        <authorList>
            <person name="Banerjee A."/>
            <person name="Kaplan J.B."/>
            <person name="Soherwardy A."/>
            <person name="Nudell Y."/>
            <person name="Mackenzie G.A."/>
            <person name="Johnson S."/>
            <person name="Balashova N.V."/>
        </authorList>
    </citation>
    <scope>NUCLEOTIDE SEQUENCE</scope>
    <source>
        <strain evidence="4">KKC2005004457</strain>
        <plasmid evidence="4">unnamed</plasmid>
    </source>
</reference>
<evidence type="ECO:0000259" key="3">
    <source>
        <dbReference type="Pfam" id="PF13362"/>
    </source>
</evidence>
<keyword evidence="1" id="KW-0175">Coiled coil</keyword>
<evidence type="ECO:0000256" key="1">
    <source>
        <dbReference type="SAM" id="Coils"/>
    </source>
</evidence>
<feature type="region of interest" description="Disordered" evidence="2">
    <location>
        <begin position="332"/>
        <end position="357"/>
    </location>
</feature>
<evidence type="ECO:0000313" key="4">
    <source>
        <dbReference type="EMBL" id="EQB59639.1"/>
    </source>
</evidence>
<dbReference type="AlphaFoldDB" id="T0L558"/>
<protein>
    <recommendedName>
        <fullName evidence="3">Toprim domain-containing protein</fullName>
    </recommendedName>
</protein>
<feature type="region of interest" description="Disordered" evidence="2">
    <location>
        <begin position="1"/>
        <end position="50"/>
    </location>
</feature>
<feature type="domain" description="Toprim" evidence="3">
    <location>
        <begin position="141"/>
        <end position="247"/>
    </location>
</feature>